<evidence type="ECO:0000259" key="1">
    <source>
        <dbReference type="SMART" id="SM00829"/>
    </source>
</evidence>
<name>A0A238LHT1_9RHOB</name>
<dbReference type="CDD" id="cd08267">
    <property type="entry name" value="MDR1"/>
    <property type="match status" value="1"/>
</dbReference>
<dbReference type="Gene3D" id="3.40.50.720">
    <property type="entry name" value="NAD(P)-binding Rossmann-like Domain"/>
    <property type="match status" value="1"/>
</dbReference>
<reference evidence="2 3" key="1">
    <citation type="submission" date="2017-05" db="EMBL/GenBank/DDBJ databases">
        <authorList>
            <person name="Song R."/>
            <person name="Chenine A.L."/>
            <person name="Ruprecht R.M."/>
        </authorList>
    </citation>
    <scope>NUCLEOTIDE SEQUENCE [LARGE SCALE GENOMIC DNA]</scope>
    <source>
        <strain evidence="2 3">CECT 8899</strain>
    </source>
</reference>
<dbReference type="GO" id="GO:0003960">
    <property type="term" value="F:quinone reductase (NADPH) activity"/>
    <property type="evidence" value="ECO:0007669"/>
    <property type="project" value="UniProtKB-EC"/>
</dbReference>
<organism evidence="2 3">
    <name type="scientific">Flavimaricola marinus</name>
    <dbReference type="NCBI Taxonomy" id="1819565"/>
    <lineage>
        <taxon>Bacteria</taxon>
        <taxon>Pseudomonadati</taxon>
        <taxon>Pseudomonadota</taxon>
        <taxon>Alphaproteobacteria</taxon>
        <taxon>Rhodobacterales</taxon>
        <taxon>Paracoccaceae</taxon>
        <taxon>Flavimaricola</taxon>
    </lineage>
</organism>
<protein>
    <submittedName>
        <fullName evidence="2">Quinone oxidoreductase 1</fullName>
        <ecNumber evidence="2">1.6.5.5</ecNumber>
    </submittedName>
</protein>
<evidence type="ECO:0000313" key="3">
    <source>
        <dbReference type="Proteomes" id="UP000201613"/>
    </source>
</evidence>
<dbReference type="InterPro" id="IPR052733">
    <property type="entry name" value="Chloroplast_QOR"/>
</dbReference>
<accession>A0A238LHT1</accession>
<dbReference type="Proteomes" id="UP000201613">
    <property type="component" value="Unassembled WGS sequence"/>
</dbReference>
<sequence>MKAYTYSRYGNPEVLELVDVATPIPNDNEILIKTHATTVSSGDWRARSLKVPAGMGWMARLAFGVFRPRKPILGTELSGVVVEVGAAVTEFKVGDAVIAFPGASFGAHAEYCVMPQDGKVAHKPETLSFEAAAALAFGGTTAYDFLVNKAQVKAGEKVLVNGASGATGTSFVQLAKFFGAEITAVCSAANAELVRSLGADHVFDYAKTDFADGGHKFDVIVDTAGTAPWSRSRRALTAGGRLVIVNGSLLDMVLGPLRARLSGKKMIVGVASEAASILRKLVSLADEGHFIPVIDRSYSFDHMIDAHRHVDTGHKKGNVVVVLVPSKREPGEGERLAS</sequence>
<keyword evidence="3" id="KW-1185">Reference proteome</keyword>
<dbReference type="EC" id="1.6.5.5" evidence="2"/>
<dbReference type="EMBL" id="FXZK01000006">
    <property type="protein sequence ID" value="SMY08955.1"/>
    <property type="molecule type" value="Genomic_DNA"/>
</dbReference>
<dbReference type="SMART" id="SM00829">
    <property type="entry name" value="PKS_ER"/>
    <property type="match status" value="1"/>
</dbReference>
<dbReference type="Pfam" id="PF08240">
    <property type="entry name" value="ADH_N"/>
    <property type="match status" value="1"/>
</dbReference>
<dbReference type="Gene3D" id="3.90.180.10">
    <property type="entry name" value="Medium-chain alcohol dehydrogenases, catalytic domain"/>
    <property type="match status" value="1"/>
</dbReference>
<evidence type="ECO:0000313" key="2">
    <source>
        <dbReference type="EMBL" id="SMY08955.1"/>
    </source>
</evidence>
<keyword evidence="2" id="KW-0560">Oxidoreductase</keyword>
<dbReference type="PANTHER" id="PTHR44013">
    <property type="entry name" value="ZINC-TYPE ALCOHOL DEHYDROGENASE-LIKE PROTEIN C16A3.02C"/>
    <property type="match status" value="1"/>
</dbReference>
<dbReference type="Pfam" id="PF13602">
    <property type="entry name" value="ADH_zinc_N_2"/>
    <property type="match status" value="1"/>
</dbReference>
<dbReference type="SUPFAM" id="SSF51735">
    <property type="entry name" value="NAD(P)-binding Rossmann-fold domains"/>
    <property type="match status" value="1"/>
</dbReference>
<dbReference type="InterPro" id="IPR011032">
    <property type="entry name" value="GroES-like_sf"/>
</dbReference>
<dbReference type="InterPro" id="IPR020843">
    <property type="entry name" value="ER"/>
</dbReference>
<dbReference type="AlphaFoldDB" id="A0A238LHT1"/>
<dbReference type="PANTHER" id="PTHR44013:SF1">
    <property type="entry name" value="ZINC-TYPE ALCOHOL DEHYDROGENASE-LIKE PROTEIN C16A3.02C"/>
    <property type="match status" value="1"/>
</dbReference>
<dbReference type="OrthoDB" id="5295340at2"/>
<dbReference type="InterPro" id="IPR036291">
    <property type="entry name" value="NAD(P)-bd_dom_sf"/>
</dbReference>
<dbReference type="SUPFAM" id="SSF50129">
    <property type="entry name" value="GroES-like"/>
    <property type="match status" value="1"/>
</dbReference>
<dbReference type="InterPro" id="IPR013154">
    <property type="entry name" value="ADH-like_N"/>
</dbReference>
<proteinExistence type="predicted"/>
<feature type="domain" description="Enoyl reductase (ER)" evidence="1">
    <location>
        <begin position="10"/>
        <end position="321"/>
    </location>
</feature>
<gene>
    <name evidence="2" type="primary">qorA_2</name>
    <name evidence="2" type="ORF">LOM8899_03114</name>
</gene>